<dbReference type="InterPro" id="IPR027267">
    <property type="entry name" value="AH/BAR_dom_sf"/>
</dbReference>
<protein>
    <submittedName>
        <fullName evidence="3">BAR domain-containing protein</fullName>
    </submittedName>
</protein>
<feature type="domain" description="BAR" evidence="1">
    <location>
        <begin position="75"/>
        <end position="183"/>
    </location>
</feature>
<dbReference type="SUPFAM" id="SSF103657">
    <property type="entry name" value="BAR/IMD domain-like"/>
    <property type="match status" value="1"/>
</dbReference>
<dbReference type="InterPro" id="IPR004148">
    <property type="entry name" value="BAR_dom"/>
</dbReference>
<dbReference type="Proteomes" id="UP000492821">
    <property type="component" value="Unassembled WGS sequence"/>
</dbReference>
<accession>A0A7E4UU89</accession>
<dbReference type="Gene3D" id="1.20.1270.60">
    <property type="entry name" value="Arfaptin homology (AH) domain/BAR domain"/>
    <property type="match status" value="1"/>
</dbReference>
<dbReference type="Pfam" id="PF03114">
    <property type="entry name" value="BAR"/>
    <property type="match status" value="1"/>
</dbReference>
<evidence type="ECO:0000313" key="3">
    <source>
        <dbReference type="WBParaSite" id="Pan_g12957.t1"/>
    </source>
</evidence>
<proteinExistence type="predicted"/>
<name>A0A7E4UU89_PANRE</name>
<reference evidence="2" key="1">
    <citation type="journal article" date="2013" name="Genetics">
        <title>The draft genome and transcriptome of Panagrellus redivivus are shaped by the harsh demands of a free-living lifestyle.</title>
        <authorList>
            <person name="Srinivasan J."/>
            <person name="Dillman A.R."/>
            <person name="Macchietto M.G."/>
            <person name="Heikkinen L."/>
            <person name="Lakso M."/>
            <person name="Fracchia K.M."/>
            <person name="Antoshechkin I."/>
            <person name="Mortazavi A."/>
            <person name="Wong G."/>
            <person name="Sternberg P.W."/>
        </authorList>
    </citation>
    <scope>NUCLEOTIDE SEQUENCE [LARGE SCALE GENOMIC DNA]</scope>
    <source>
        <strain evidence="2">MT8872</strain>
    </source>
</reference>
<dbReference type="WBParaSite" id="Pan_g12957.t1">
    <property type="protein sequence ID" value="Pan_g12957.t1"/>
    <property type="gene ID" value="Pan_g12957"/>
</dbReference>
<dbReference type="AlphaFoldDB" id="A0A7E4UU89"/>
<keyword evidence="2" id="KW-1185">Reference proteome</keyword>
<sequence length="222" mass="25931">MFFKVKTKVLKSARKHEPELEVPVVKRIQQLNQVNELAHEMLKVTKDLMNMFDETDGPLKNSYECYGFSLKILGSAVKANHPEYTTFLEKQNDLYGELGHCQRIFQYNLNVKVISPLTGWITSEYERINKEVRQLYDRKNEFDHASRDHTKEPQDVHKQLQFEIAQREYDRQLEITKMELLRLSGIKAIHAQIYATLGCCIKDYTLSVVTVFNKASALVKMD</sequence>
<reference evidence="3" key="2">
    <citation type="submission" date="2020-10" db="UniProtKB">
        <authorList>
            <consortium name="WormBaseParasite"/>
        </authorList>
    </citation>
    <scope>IDENTIFICATION</scope>
</reference>
<evidence type="ECO:0000313" key="2">
    <source>
        <dbReference type="Proteomes" id="UP000492821"/>
    </source>
</evidence>
<evidence type="ECO:0000259" key="1">
    <source>
        <dbReference type="Pfam" id="PF03114"/>
    </source>
</evidence>
<dbReference type="GO" id="GO:0005737">
    <property type="term" value="C:cytoplasm"/>
    <property type="evidence" value="ECO:0007669"/>
    <property type="project" value="InterPro"/>
</dbReference>
<organism evidence="2 3">
    <name type="scientific">Panagrellus redivivus</name>
    <name type="common">Microworm</name>
    <dbReference type="NCBI Taxonomy" id="6233"/>
    <lineage>
        <taxon>Eukaryota</taxon>
        <taxon>Metazoa</taxon>
        <taxon>Ecdysozoa</taxon>
        <taxon>Nematoda</taxon>
        <taxon>Chromadorea</taxon>
        <taxon>Rhabditida</taxon>
        <taxon>Tylenchina</taxon>
        <taxon>Panagrolaimomorpha</taxon>
        <taxon>Panagrolaimoidea</taxon>
        <taxon>Panagrolaimidae</taxon>
        <taxon>Panagrellus</taxon>
    </lineage>
</organism>